<evidence type="ECO:0000313" key="5">
    <source>
        <dbReference type="EMBL" id="OTF69042.1"/>
    </source>
</evidence>
<evidence type="ECO:0000313" key="6">
    <source>
        <dbReference type="Proteomes" id="UP000194236"/>
    </source>
</evidence>
<dbReference type="GO" id="GO:0005886">
    <property type="term" value="C:plasma membrane"/>
    <property type="evidence" value="ECO:0007669"/>
    <property type="project" value="TreeGrafter"/>
</dbReference>
<dbReference type="OrthoDB" id="288590at2759"/>
<dbReference type="PANTHER" id="PTHR43107">
    <property type="entry name" value="LONG-CHAIN FATTY ACID TRANSPORT PROTEIN"/>
    <property type="match status" value="1"/>
</dbReference>
<evidence type="ECO:0000256" key="4">
    <source>
        <dbReference type="ARBA" id="ARBA00022840"/>
    </source>
</evidence>
<organism evidence="5 6">
    <name type="scientific">Euroglyphus maynei</name>
    <name type="common">Mayne's house dust mite</name>
    <dbReference type="NCBI Taxonomy" id="6958"/>
    <lineage>
        <taxon>Eukaryota</taxon>
        <taxon>Metazoa</taxon>
        <taxon>Ecdysozoa</taxon>
        <taxon>Arthropoda</taxon>
        <taxon>Chelicerata</taxon>
        <taxon>Arachnida</taxon>
        <taxon>Acari</taxon>
        <taxon>Acariformes</taxon>
        <taxon>Sarcoptiformes</taxon>
        <taxon>Astigmata</taxon>
        <taxon>Psoroptidia</taxon>
        <taxon>Analgoidea</taxon>
        <taxon>Pyroglyphidae</taxon>
        <taxon>Pyroglyphinae</taxon>
        <taxon>Euroglyphus</taxon>
    </lineage>
</organism>
<sequence>MQVPGACGFLPYYLSKLLRLFYPILFVKVDPDTTEVVRDKNGFCVMAGPGETGMLIGEIRQNSQTTHFLGYASVKESTKKLIKNVRREGDFAFVSGDLMEMDWDGNLYFKDRTGDTFRWKGENVSTTEI</sequence>
<dbReference type="PANTHER" id="PTHR43107:SF15">
    <property type="entry name" value="FATTY ACID TRANSPORT PROTEIN 3, ISOFORM A"/>
    <property type="match status" value="1"/>
</dbReference>
<dbReference type="GO" id="GO:0044539">
    <property type="term" value="P:long-chain fatty acid import into cell"/>
    <property type="evidence" value="ECO:0007669"/>
    <property type="project" value="TreeGrafter"/>
</dbReference>
<dbReference type="EMBL" id="MUJZ01072459">
    <property type="protein sequence ID" value="OTF69042.1"/>
    <property type="molecule type" value="Genomic_DNA"/>
</dbReference>
<evidence type="ECO:0000256" key="2">
    <source>
        <dbReference type="ARBA" id="ARBA00022598"/>
    </source>
</evidence>
<dbReference type="Gene3D" id="2.30.38.10">
    <property type="entry name" value="Luciferase, Domain 3"/>
    <property type="match status" value="1"/>
</dbReference>
<dbReference type="Proteomes" id="UP000194236">
    <property type="component" value="Unassembled WGS sequence"/>
</dbReference>
<accession>A0A1Y3AKR5</accession>
<feature type="non-terminal residue" evidence="5">
    <location>
        <position position="129"/>
    </location>
</feature>
<keyword evidence="2" id="KW-0436">Ligase</keyword>
<proteinExistence type="inferred from homology"/>
<dbReference type="GO" id="GO:0005324">
    <property type="term" value="F:long-chain fatty acid transmembrane transporter activity"/>
    <property type="evidence" value="ECO:0007669"/>
    <property type="project" value="TreeGrafter"/>
</dbReference>
<evidence type="ECO:0000256" key="3">
    <source>
        <dbReference type="ARBA" id="ARBA00022741"/>
    </source>
</evidence>
<comment type="similarity">
    <text evidence="1">Belongs to the ATP-dependent AMP-binding enzyme family.</text>
</comment>
<gene>
    <name evidence="5" type="ORF">BLA29_011768</name>
</gene>
<keyword evidence="6" id="KW-1185">Reference proteome</keyword>
<comment type="caution">
    <text evidence="5">The sequence shown here is derived from an EMBL/GenBank/DDBJ whole genome shotgun (WGS) entry which is preliminary data.</text>
</comment>
<keyword evidence="4" id="KW-0067">ATP-binding</keyword>
<reference evidence="5 6" key="1">
    <citation type="submission" date="2017-03" db="EMBL/GenBank/DDBJ databases">
        <title>Genome Survey of Euroglyphus maynei.</title>
        <authorList>
            <person name="Arlian L.G."/>
            <person name="Morgan M.S."/>
            <person name="Rider S.D."/>
        </authorList>
    </citation>
    <scope>NUCLEOTIDE SEQUENCE [LARGE SCALE GENOMIC DNA]</scope>
    <source>
        <strain evidence="5">Arlian Lab</strain>
        <tissue evidence="5">Whole body</tissue>
    </source>
</reference>
<name>A0A1Y3AKR5_EURMA</name>
<dbReference type="AlphaFoldDB" id="A0A1Y3AKR5"/>
<dbReference type="GO" id="GO:0004467">
    <property type="term" value="F:long-chain fatty acid-CoA ligase activity"/>
    <property type="evidence" value="ECO:0007669"/>
    <property type="project" value="TreeGrafter"/>
</dbReference>
<dbReference type="SUPFAM" id="SSF56801">
    <property type="entry name" value="Acetyl-CoA synthetase-like"/>
    <property type="match status" value="1"/>
</dbReference>
<evidence type="ECO:0000256" key="1">
    <source>
        <dbReference type="ARBA" id="ARBA00006432"/>
    </source>
</evidence>
<dbReference type="GO" id="GO:0005524">
    <property type="term" value="F:ATP binding"/>
    <property type="evidence" value="ECO:0007669"/>
    <property type="project" value="UniProtKB-KW"/>
</dbReference>
<protein>
    <submittedName>
        <fullName evidence="5">Uncharacterized protein</fullName>
    </submittedName>
</protein>
<keyword evidence="3" id="KW-0547">Nucleotide-binding</keyword>